<dbReference type="Gene3D" id="3.40.50.150">
    <property type="entry name" value="Vaccinia Virus protein VP39"/>
    <property type="match status" value="1"/>
</dbReference>
<dbReference type="InterPro" id="IPR050714">
    <property type="entry name" value="Cobalamin_biosynth_MTase"/>
</dbReference>
<dbReference type="UniPathway" id="UPA00148"/>
<dbReference type="EMBL" id="FMUS01000001">
    <property type="protein sequence ID" value="SCX80164.1"/>
    <property type="molecule type" value="Genomic_DNA"/>
</dbReference>
<dbReference type="InterPro" id="IPR025714">
    <property type="entry name" value="Methyltranfer_dom"/>
</dbReference>
<proteinExistence type="predicted"/>
<evidence type="ECO:0000259" key="6">
    <source>
        <dbReference type="Pfam" id="PF13847"/>
    </source>
</evidence>
<dbReference type="SUPFAM" id="SSF53335">
    <property type="entry name" value="S-adenosyl-L-methionine-dependent methyltransferases"/>
    <property type="match status" value="1"/>
</dbReference>
<sequence length="202" mass="21835">MNKKWGYSTSGIPDKEFIRGNVPMTKEEIRAIVMGKLRLEEDSLLVDVGAGTGSVSIEAALRSQGGKVLAIECKEEAINLINKNKEAFGVENLIIHKGRAGEIIKTLSSFNRIFIGGSGGEMEDIIKDASIRLSAGGRIVITSVTIESTSCALNLLKEYSFEEIDLVTITVARGKNTGNYTLMEGQNPITILSATRGNLNEE</sequence>
<keyword evidence="4 7" id="KW-0808">Transferase</keyword>
<dbReference type="PANTHER" id="PTHR43182">
    <property type="entry name" value="COBALT-PRECORRIN-6B C(15)-METHYLTRANSFERASE (DECARBOXYLATING)"/>
    <property type="match status" value="1"/>
</dbReference>
<feature type="domain" description="Methyltransferase" evidence="6">
    <location>
        <begin position="45"/>
        <end position="146"/>
    </location>
</feature>
<dbReference type="CDD" id="cd02440">
    <property type="entry name" value="AdoMet_MTases"/>
    <property type="match status" value="1"/>
</dbReference>
<dbReference type="GO" id="GO:0008276">
    <property type="term" value="F:protein methyltransferase activity"/>
    <property type="evidence" value="ECO:0007669"/>
    <property type="project" value="InterPro"/>
</dbReference>
<dbReference type="GO" id="GO:0009236">
    <property type="term" value="P:cobalamin biosynthetic process"/>
    <property type="evidence" value="ECO:0007669"/>
    <property type="project" value="UniProtKB-UniPathway"/>
</dbReference>
<dbReference type="STRING" id="1120976.SAMN03080606_00249"/>
<dbReference type="AlphaFoldDB" id="A0A1G5AQJ9"/>
<dbReference type="GO" id="GO:0032259">
    <property type="term" value="P:methylation"/>
    <property type="evidence" value="ECO:0007669"/>
    <property type="project" value="UniProtKB-KW"/>
</dbReference>
<comment type="pathway">
    <text evidence="1">Cofactor biosynthesis; adenosylcobalamin biosynthesis.</text>
</comment>
<dbReference type="InterPro" id="IPR014008">
    <property type="entry name" value="Cbl_synth_MTase_CbiT"/>
</dbReference>
<keyword evidence="5" id="KW-0949">S-adenosyl-L-methionine</keyword>
<keyword evidence="2" id="KW-0169">Cobalamin biosynthesis</keyword>
<reference evidence="7 8" key="1">
    <citation type="submission" date="2016-10" db="EMBL/GenBank/DDBJ databases">
        <authorList>
            <person name="de Groot N.N."/>
        </authorList>
    </citation>
    <scope>NUCLEOTIDE SEQUENCE [LARGE SCALE GENOMIC DNA]</scope>
    <source>
        <strain evidence="7 8">DSM 18978</strain>
    </source>
</reference>
<dbReference type="PANTHER" id="PTHR43182:SF1">
    <property type="entry name" value="COBALT-PRECORRIN-7 C(5)-METHYLTRANSFERASE"/>
    <property type="match status" value="1"/>
</dbReference>
<name>A0A1G5AQJ9_9FIRM</name>
<dbReference type="RefSeq" id="WP_091539023.1">
    <property type="nucleotide sequence ID" value="NZ_FMUS01000001.1"/>
</dbReference>
<evidence type="ECO:0000256" key="3">
    <source>
        <dbReference type="ARBA" id="ARBA00022603"/>
    </source>
</evidence>
<organism evidence="7 8">
    <name type="scientific">Alkaliphilus peptidifermentans DSM 18978</name>
    <dbReference type="NCBI Taxonomy" id="1120976"/>
    <lineage>
        <taxon>Bacteria</taxon>
        <taxon>Bacillati</taxon>
        <taxon>Bacillota</taxon>
        <taxon>Clostridia</taxon>
        <taxon>Peptostreptococcales</taxon>
        <taxon>Natronincolaceae</taxon>
        <taxon>Alkaliphilus</taxon>
    </lineage>
</organism>
<evidence type="ECO:0000313" key="8">
    <source>
        <dbReference type="Proteomes" id="UP000198636"/>
    </source>
</evidence>
<evidence type="ECO:0000256" key="5">
    <source>
        <dbReference type="ARBA" id="ARBA00022691"/>
    </source>
</evidence>
<keyword evidence="8" id="KW-1185">Reference proteome</keyword>
<dbReference type="InterPro" id="IPR029063">
    <property type="entry name" value="SAM-dependent_MTases_sf"/>
</dbReference>
<dbReference type="NCBIfam" id="TIGR02469">
    <property type="entry name" value="CbiT"/>
    <property type="match status" value="1"/>
</dbReference>
<evidence type="ECO:0000256" key="1">
    <source>
        <dbReference type="ARBA" id="ARBA00004953"/>
    </source>
</evidence>
<evidence type="ECO:0000256" key="4">
    <source>
        <dbReference type="ARBA" id="ARBA00022679"/>
    </source>
</evidence>
<dbReference type="OrthoDB" id="9780707at2"/>
<accession>A0A1G5AQJ9</accession>
<keyword evidence="3 7" id="KW-0489">Methyltransferase</keyword>
<evidence type="ECO:0000313" key="7">
    <source>
        <dbReference type="EMBL" id="SCX80164.1"/>
    </source>
</evidence>
<dbReference type="Proteomes" id="UP000198636">
    <property type="component" value="Unassembled WGS sequence"/>
</dbReference>
<gene>
    <name evidence="7" type="ORF">SAMN03080606_00249</name>
</gene>
<protein>
    <submittedName>
        <fullName evidence="7">Cobalt-precorrin-6B (C15)-methyltransferase</fullName>
    </submittedName>
</protein>
<dbReference type="Pfam" id="PF13847">
    <property type="entry name" value="Methyltransf_31"/>
    <property type="match status" value="1"/>
</dbReference>
<evidence type="ECO:0000256" key="2">
    <source>
        <dbReference type="ARBA" id="ARBA00022573"/>
    </source>
</evidence>